<organism evidence="1 2">
    <name type="scientific">Mya arenaria</name>
    <name type="common">Soft-shell clam</name>
    <dbReference type="NCBI Taxonomy" id="6604"/>
    <lineage>
        <taxon>Eukaryota</taxon>
        <taxon>Metazoa</taxon>
        <taxon>Spiralia</taxon>
        <taxon>Lophotrochozoa</taxon>
        <taxon>Mollusca</taxon>
        <taxon>Bivalvia</taxon>
        <taxon>Autobranchia</taxon>
        <taxon>Heteroconchia</taxon>
        <taxon>Euheterodonta</taxon>
        <taxon>Imparidentia</taxon>
        <taxon>Neoheterodontei</taxon>
        <taxon>Myida</taxon>
        <taxon>Myoidea</taxon>
        <taxon>Myidae</taxon>
        <taxon>Mya</taxon>
    </lineage>
</organism>
<name>A0ABY7E6I1_MYAAR</name>
<feature type="non-terminal residue" evidence="1">
    <location>
        <position position="99"/>
    </location>
</feature>
<accession>A0ABY7E6I1</accession>
<dbReference type="EMBL" id="CP111016">
    <property type="protein sequence ID" value="WAR04784.1"/>
    <property type="molecule type" value="Genomic_DNA"/>
</dbReference>
<keyword evidence="2" id="KW-1185">Reference proteome</keyword>
<reference evidence="1" key="1">
    <citation type="submission" date="2022-11" db="EMBL/GenBank/DDBJ databases">
        <title>Centuries of genome instability and evolution in soft-shell clam transmissible cancer (bioRxiv).</title>
        <authorList>
            <person name="Hart S.F.M."/>
            <person name="Yonemitsu M.A."/>
            <person name="Giersch R.M."/>
            <person name="Beal B.F."/>
            <person name="Arriagada G."/>
            <person name="Davis B.W."/>
            <person name="Ostrander E.A."/>
            <person name="Goff S.P."/>
            <person name="Metzger M.J."/>
        </authorList>
    </citation>
    <scope>NUCLEOTIDE SEQUENCE</scope>
    <source>
        <strain evidence="1">MELC-2E11</strain>
        <tissue evidence="1">Siphon/mantle</tissue>
    </source>
</reference>
<evidence type="ECO:0000313" key="1">
    <source>
        <dbReference type="EMBL" id="WAR04784.1"/>
    </source>
</evidence>
<gene>
    <name evidence="1" type="ORF">MAR_020153</name>
</gene>
<proteinExistence type="predicted"/>
<dbReference type="Proteomes" id="UP001164746">
    <property type="component" value="Chromosome 5"/>
</dbReference>
<sequence>GYVAFKDIRRQLCLLSKAPVPYATPDIYAQIDPVLMSHDDVIKIAGEKLAKFCQHYRTYFRTLIAKGRYRREISLRLRRCRFVCGVCYVQGNYMEMETL</sequence>
<evidence type="ECO:0000313" key="2">
    <source>
        <dbReference type="Proteomes" id="UP001164746"/>
    </source>
</evidence>
<protein>
    <submittedName>
        <fullName evidence="1">Uncharacterized protein</fullName>
    </submittedName>
</protein>